<evidence type="ECO:0000256" key="1">
    <source>
        <dbReference type="SAM" id="MobiDB-lite"/>
    </source>
</evidence>
<feature type="compositionally biased region" description="Basic and acidic residues" evidence="1">
    <location>
        <begin position="42"/>
        <end position="51"/>
    </location>
</feature>
<sequence length="202" mass="22562">MHYEKKRGLGNMYLLEGAPWSRQGTPDWDEGDASLPPRTSRRHNDERRRVADEEETVLDAAETGSVGSLDRESVTSEGKRRRRRHRKLPRRGGGSEGGDGTSADEWNTSANESWGGDEGWAATSENWESQPPVRNNKERNSGTDQGVRRGGGRGHPDQPPSREGTLNRRRPPRHEGTPARQSPGRRPPQQPRRSHQPAVNGN</sequence>
<dbReference type="AlphaFoldDB" id="A0AAN8WIR9"/>
<keyword evidence="3" id="KW-1185">Reference proteome</keyword>
<evidence type="ECO:0000313" key="2">
    <source>
        <dbReference type="EMBL" id="KAK7018666.1"/>
    </source>
</evidence>
<feature type="compositionally biased region" description="Basic residues" evidence="1">
    <location>
        <begin position="79"/>
        <end position="90"/>
    </location>
</feature>
<dbReference type="EMBL" id="JAXCGZ010023030">
    <property type="protein sequence ID" value="KAK7018666.1"/>
    <property type="molecule type" value="Genomic_DNA"/>
</dbReference>
<dbReference type="Proteomes" id="UP001381693">
    <property type="component" value="Unassembled WGS sequence"/>
</dbReference>
<feature type="region of interest" description="Disordered" evidence="1">
    <location>
        <begin position="1"/>
        <end position="202"/>
    </location>
</feature>
<protein>
    <submittedName>
        <fullName evidence="2">Uncharacterized protein</fullName>
    </submittedName>
</protein>
<evidence type="ECO:0000313" key="3">
    <source>
        <dbReference type="Proteomes" id="UP001381693"/>
    </source>
</evidence>
<feature type="compositionally biased region" description="Basic and acidic residues" evidence="1">
    <location>
        <begin position="69"/>
        <end position="78"/>
    </location>
</feature>
<accession>A0AAN8WIR9</accession>
<reference evidence="2 3" key="1">
    <citation type="submission" date="2023-11" db="EMBL/GenBank/DDBJ databases">
        <title>Halocaridina rubra genome assembly.</title>
        <authorList>
            <person name="Smith C."/>
        </authorList>
    </citation>
    <scope>NUCLEOTIDE SEQUENCE [LARGE SCALE GENOMIC DNA]</scope>
    <source>
        <strain evidence="2">EP-1</strain>
        <tissue evidence="2">Whole</tissue>
    </source>
</reference>
<proteinExistence type="predicted"/>
<comment type="caution">
    <text evidence="2">The sequence shown here is derived from an EMBL/GenBank/DDBJ whole genome shotgun (WGS) entry which is preliminary data.</text>
</comment>
<organism evidence="2 3">
    <name type="scientific">Halocaridina rubra</name>
    <name type="common">Hawaiian red shrimp</name>
    <dbReference type="NCBI Taxonomy" id="373956"/>
    <lineage>
        <taxon>Eukaryota</taxon>
        <taxon>Metazoa</taxon>
        <taxon>Ecdysozoa</taxon>
        <taxon>Arthropoda</taxon>
        <taxon>Crustacea</taxon>
        <taxon>Multicrustacea</taxon>
        <taxon>Malacostraca</taxon>
        <taxon>Eumalacostraca</taxon>
        <taxon>Eucarida</taxon>
        <taxon>Decapoda</taxon>
        <taxon>Pleocyemata</taxon>
        <taxon>Caridea</taxon>
        <taxon>Atyoidea</taxon>
        <taxon>Atyidae</taxon>
        <taxon>Halocaridina</taxon>
    </lineage>
</organism>
<name>A0AAN8WIR9_HALRR</name>
<gene>
    <name evidence="2" type="ORF">SK128_003937</name>
</gene>
<feature type="compositionally biased region" description="Gly residues" evidence="1">
    <location>
        <begin position="91"/>
        <end position="100"/>
    </location>
</feature>
<feature type="compositionally biased region" description="Polar residues" evidence="1">
    <location>
        <begin position="123"/>
        <end position="133"/>
    </location>
</feature>